<reference evidence="1 2" key="1">
    <citation type="submission" date="2017-08" db="EMBL/GenBank/DDBJ databases">
        <authorList>
            <person name="de Groot N.N."/>
        </authorList>
    </citation>
    <scope>NUCLEOTIDE SEQUENCE [LARGE SCALE GENOMIC DNA]</scope>
    <source>
        <strain evidence="1 2">HM2</strain>
    </source>
</reference>
<evidence type="ECO:0008006" key="3">
    <source>
        <dbReference type="Google" id="ProtNLM"/>
    </source>
</evidence>
<evidence type="ECO:0000313" key="1">
    <source>
        <dbReference type="EMBL" id="SUQ19885.1"/>
    </source>
</evidence>
<evidence type="ECO:0000313" key="2">
    <source>
        <dbReference type="Proteomes" id="UP000255423"/>
    </source>
</evidence>
<gene>
    <name evidence="1" type="ORF">SAMN05661053_1129</name>
</gene>
<protein>
    <recommendedName>
        <fullName evidence="3">Transposase/invertase (TIGR01784 family)</fullName>
    </recommendedName>
</protein>
<accession>A0A380RX95</accession>
<sequence length="70" mass="7723">MTDVMAERENAFAEGKEEGRAVGYAEGASAERIKADQEKRQMAKSLKEQNVDVSIIAKSTGFSEEEIRSL</sequence>
<dbReference type="RefSeq" id="WP_109572390.1">
    <property type="nucleotide sequence ID" value="NZ_UHJL01000001.1"/>
</dbReference>
<dbReference type="EMBL" id="UHJL01000001">
    <property type="protein sequence ID" value="SUQ19885.1"/>
    <property type="molecule type" value="Genomic_DNA"/>
</dbReference>
<dbReference type="Proteomes" id="UP000255423">
    <property type="component" value="Unassembled WGS sequence"/>
</dbReference>
<proteinExistence type="predicted"/>
<dbReference type="AlphaFoldDB" id="A0A380RX95"/>
<name>A0A380RX95_FIBSU</name>
<organism evidence="1 2">
    <name type="scientific">Fibrobacter succinogenes</name>
    <name type="common">Bacteroides succinogenes</name>
    <dbReference type="NCBI Taxonomy" id="833"/>
    <lineage>
        <taxon>Bacteria</taxon>
        <taxon>Pseudomonadati</taxon>
        <taxon>Fibrobacterota</taxon>
        <taxon>Fibrobacteria</taxon>
        <taxon>Fibrobacterales</taxon>
        <taxon>Fibrobacteraceae</taxon>
        <taxon>Fibrobacter</taxon>
    </lineage>
</organism>